<comment type="caution">
    <text evidence="10">The sequence shown here is derived from an EMBL/GenBank/DDBJ whole genome shotgun (WGS) entry which is preliminary data.</text>
</comment>
<evidence type="ECO:0000256" key="7">
    <source>
        <dbReference type="ARBA" id="ARBA00038093"/>
    </source>
</evidence>
<proteinExistence type="inferred from homology"/>
<evidence type="ECO:0000256" key="2">
    <source>
        <dbReference type="ARBA" id="ARBA00022649"/>
    </source>
</evidence>
<evidence type="ECO:0000256" key="5">
    <source>
        <dbReference type="ARBA" id="ARBA00022801"/>
    </source>
</evidence>
<comment type="similarity">
    <text evidence="7 8">Belongs to the PINc/VapC protein family.</text>
</comment>
<evidence type="ECO:0000256" key="1">
    <source>
        <dbReference type="ARBA" id="ARBA00001946"/>
    </source>
</evidence>
<feature type="binding site" evidence="8">
    <location>
        <position position="6"/>
    </location>
    <ligand>
        <name>Mg(2+)</name>
        <dbReference type="ChEBI" id="CHEBI:18420"/>
    </ligand>
</feature>
<protein>
    <recommendedName>
        <fullName evidence="8">Ribonuclease VapC</fullName>
        <shortName evidence="8">RNase VapC</shortName>
        <ecNumber evidence="8">3.1.-.-</ecNumber>
    </recommendedName>
    <alternativeName>
        <fullName evidence="8">Toxin VapC</fullName>
    </alternativeName>
</protein>
<dbReference type="InterPro" id="IPR002716">
    <property type="entry name" value="PIN_dom"/>
</dbReference>
<dbReference type="CDD" id="cd18748">
    <property type="entry name" value="PIN_VapC4-5_FitB-like"/>
    <property type="match status" value="1"/>
</dbReference>
<keyword evidence="4 8" id="KW-0479">Metal-binding</keyword>
<evidence type="ECO:0000313" key="10">
    <source>
        <dbReference type="EMBL" id="RKF07828.1"/>
    </source>
</evidence>
<evidence type="ECO:0000259" key="9">
    <source>
        <dbReference type="SMART" id="SM00670"/>
    </source>
</evidence>
<dbReference type="HAMAP" id="MF_00265">
    <property type="entry name" value="VapC_Nob1"/>
    <property type="match status" value="1"/>
</dbReference>
<keyword evidence="6 8" id="KW-0460">Magnesium</keyword>
<dbReference type="Gene3D" id="3.40.50.1010">
    <property type="entry name" value="5'-nuclease"/>
    <property type="match status" value="1"/>
</dbReference>
<dbReference type="SUPFAM" id="SSF88723">
    <property type="entry name" value="PIN domain-like"/>
    <property type="match status" value="1"/>
</dbReference>
<evidence type="ECO:0000256" key="8">
    <source>
        <dbReference type="HAMAP-Rule" id="MF_00265"/>
    </source>
</evidence>
<sequence length="131" mass="14318">MAYLLDTNVISALVRNPQGAVAQKIADVGEDRVFTSSIVSSEVYFGVDKNGNDELRGKVNRIMARLYIAAFQPPADSCYAKLRASMERAGRSVTPNDYFIAAHAVSLDAVLVSGDRAFAHVPDLKLENWLD</sequence>
<keyword evidence="3 8" id="KW-0540">Nuclease</keyword>
<dbReference type="SMART" id="SM00670">
    <property type="entry name" value="PINc"/>
    <property type="match status" value="1"/>
</dbReference>
<dbReference type="OrthoDB" id="9796690at2"/>
<feature type="domain" description="PIN" evidence="9">
    <location>
        <begin position="1"/>
        <end position="120"/>
    </location>
</feature>
<organism evidence="10 11">
    <name type="scientific">Oceaniradius stylonematis</name>
    <dbReference type="NCBI Taxonomy" id="2184161"/>
    <lineage>
        <taxon>Bacteria</taxon>
        <taxon>Pseudomonadati</taxon>
        <taxon>Pseudomonadota</taxon>
        <taxon>Alphaproteobacteria</taxon>
        <taxon>Hyphomicrobiales</taxon>
        <taxon>Ahrensiaceae</taxon>
        <taxon>Oceaniradius</taxon>
    </lineage>
</organism>
<dbReference type="InterPro" id="IPR022907">
    <property type="entry name" value="VapC_family"/>
</dbReference>
<evidence type="ECO:0000256" key="6">
    <source>
        <dbReference type="ARBA" id="ARBA00022842"/>
    </source>
</evidence>
<dbReference type="InterPro" id="IPR029060">
    <property type="entry name" value="PIN-like_dom_sf"/>
</dbReference>
<dbReference type="Pfam" id="PF01850">
    <property type="entry name" value="PIN"/>
    <property type="match status" value="1"/>
</dbReference>
<name>A0A3A8AEM3_9HYPH</name>
<evidence type="ECO:0000256" key="3">
    <source>
        <dbReference type="ARBA" id="ARBA00022722"/>
    </source>
</evidence>
<dbReference type="PANTHER" id="PTHR33653:SF1">
    <property type="entry name" value="RIBONUCLEASE VAPC2"/>
    <property type="match status" value="1"/>
</dbReference>
<accession>A0A3A8AEM3</accession>
<feature type="binding site" evidence="8">
    <location>
        <position position="97"/>
    </location>
    <ligand>
        <name>Mg(2+)</name>
        <dbReference type="ChEBI" id="CHEBI:18420"/>
    </ligand>
</feature>
<comment type="cofactor">
    <cofactor evidence="1 8">
        <name>Mg(2+)</name>
        <dbReference type="ChEBI" id="CHEBI:18420"/>
    </cofactor>
</comment>
<keyword evidence="11" id="KW-1185">Reference proteome</keyword>
<dbReference type="InterPro" id="IPR050556">
    <property type="entry name" value="Type_II_TA_system_RNase"/>
</dbReference>
<keyword evidence="2 8" id="KW-1277">Toxin-antitoxin system</keyword>
<dbReference type="GO" id="GO:0090729">
    <property type="term" value="F:toxin activity"/>
    <property type="evidence" value="ECO:0007669"/>
    <property type="project" value="UniProtKB-KW"/>
</dbReference>
<dbReference type="GO" id="GO:0004540">
    <property type="term" value="F:RNA nuclease activity"/>
    <property type="evidence" value="ECO:0007669"/>
    <property type="project" value="InterPro"/>
</dbReference>
<evidence type="ECO:0000256" key="4">
    <source>
        <dbReference type="ARBA" id="ARBA00022723"/>
    </source>
</evidence>
<dbReference type="EC" id="3.1.-.-" evidence="8"/>
<keyword evidence="8" id="KW-0800">Toxin</keyword>
<reference evidence="10 11" key="1">
    <citation type="journal article" date="2018" name="Int. J. Syst. Bacteriol.">
        <title>Oceaniradius stylonemae gen. nov., sp. nov., isolated from a red alga, Stylonema cornu-cervi.</title>
        <authorList>
            <person name="Jeong S."/>
        </authorList>
    </citation>
    <scope>NUCLEOTIDE SEQUENCE [LARGE SCALE GENOMIC DNA]</scope>
    <source>
        <strain evidence="10 11">StC1</strain>
    </source>
</reference>
<dbReference type="PANTHER" id="PTHR33653">
    <property type="entry name" value="RIBONUCLEASE VAPC2"/>
    <property type="match status" value="1"/>
</dbReference>
<keyword evidence="5 8" id="KW-0378">Hydrolase</keyword>
<dbReference type="AlphaFoldDB" id="A0A3A8AEM3"/>
<dbReference type="RefSeq" id="WP_109768610.1">
    <property type="nucleotide sequence ID" value="NZ_JASHJQ010000001.1"/>
</dbReference>
<dbReference type="GO" id="GO:0016787">
    <property type="term" value="F:hydrolase activity"/>
    <property type="evidence" value="ECO:0007669"/>
    <property type="project" value="UniProtKB-KW"/>
</dbReference>
<dbReference type="EMBL" id="QFWV02000004">
    <property type="protein sequence ID" value="RKF07828.1"/>
    <property type="molecule type" value="Genomic_DNA"/>
</dbReference>
<dbReference type="GO" id="GO:0000287">
    <property type="term" value="F:magnesium ion binding"/>
    <property type="evidence" value="ECO:0007669"/>
    <property type="project" value="UniProtKB-UniRule"/>
</dbReference>
<dbReference type="Proteomes" id="UP000246132">
    <property type="component" value="Unassembled WGS sequence"/>
</dbReference>
<comment type="function">
    <text evidence="8">Toxic component of a toxin-antitoxin (TA) system. An RNase.</text>
</comment>
<gene>
    <name evidence="8" type="primary">vapC</name>
    <name evidence="10" type="ORF">DEM25_008860</name>
</gene>
<evidence type="ECO:0000313" key="11">
    <source>
        <dbReference type="Proteomes" id="UP000246132"/>
    </source>
</evidence>